<evidence type="ECO:0000313" key="2">
    <source>
        <dbReference type="Proteomes" id="UP000001847"/>
    </source>
</evidence>
<dbReference type="Proteomes" id="UP000001847">
    <property type="component" value="Chromosome I"/>
</dbReference>
<dbReference type="AlphaFoldDB" id="B0SP45"/>
<sequence>MHLKAVANSVNHKCNNVAKCSIGVGKGIVVGSKSYHVHRMYFFP</sequence>
<gene>
    <name evidence="1" type="ordered locus">LEPBI_I1257</name>
</gene>
<keyword evidence="2" id="KW-1185">Reference proteome</keyword>
<dbReference type="HOGENOM" id="CLU_3218108_0_0_12"/>
<organism evidence="1 2">
    <name type="scientific">Leptospira biflexa serovar Patoc (strain Patoc 1 / ATCC 23582 / Paris)</name>
    <dbReference type="NCBI Taxonomy" id="456481"/>
    <lineage>
        <taxon>Bacteria</taxon>
        <taxon>Pseudomonadati</taxon>
        <taxon>Spirochaetota</taxon>
        <taxon>Spirochaetia</taxon>
        <taxon>Leptospirales</taxon>
        <taxon>Leptospiraceae</taxon>
        <taxon>Leptospira</taxon>
    </lineage>
</organism>
<protein>
    <submittedName>
        <fullName evidence="1">Uncharacterized protein</fullName>
    </submittedName>
</protein>
<dbReference type="STRING" id="456481.LEPBI_I1257"/>
<dbReference type="EMBL" id="CP000786">
    <property type="protein sequence ID" value="ABZ97369.1"/>
    <property type="molecule type" value="Genomic_DNA"/>
</dbReference>
<proteinExistence type="predicted"/>
<evidence type="ECO:0000313" key="1">
    <source>
        <dbReference type="EMBL" id="ABZ97369.1"/>
    </source>
</evidence>
<reference evidence="1 2" key="1">
    <citation type="journal article" date="2008" name="PLoS ONE">
        <title>Genome sequence of the saprophyte Leptospira biflexa provides insights into the evolution of Leptospira and the pathogenesis of leptospirosis.</title>
        <authorList>
            <person name="Picardeau M."/>
            <person name="Bulach D.M."/>
            <person name="Bouchier C."/>
            <person name="Zuerner R.L."/>
            <person name="Zidane N."/>
            <person name="Wilson P.J."/>
            <person name="Creno S."/>
            <person name="Kuczek E.S."/>
            <person name="Bommezzadri S."/>
            <person name="Davis J.C."/>
            <person name="McGrath A."/>
            <person name="Johnson M.J."/>
            <person name="Boursaux-Eude C."/>
            <person name="Seemann T."/>
            <person name="Rouy Z."/>
            <person name="Coppel R.L."/>
            <person name="Rood J.I."/>
            <person name="Lajus A."/>
            <person name="Davies J.K."/>
            <person name="Medigue C."/>
            <person name="Adler B."/>
        </authorList>
    </citation>
    <scope>NUCLEOTIDE SEQUENCE [LARGE SCALE GENOMIC DNA]</scope>
    <source>
        <strain evidence="2">Patoc 1 / ATCC 23582 / Paris</strain>
    </source>
</reference>
<dbReference type="KEGG" id="lbi:LEPBI_I1257"/>
<name>B0SP45_LEPBP</name>
<accession>B0SP45</accession>